<dbReference type="GO" id="GO:0004715">
    <property type="term" value="F:non-membrane spanning protein tyrosine kinase activity"/>
    <property type="evidence" value="ECO:0007669"/>
    <property type="project" value="UniProtKB-EC"/>
</dbReference>
<evidence type="ECO:0000313" key="11">
    <source>
        <dbReference type="Proteomes" id="UP000640274"/>
    </source>
</evidence>
<dbReference type="PANTHER" id="PTHR32309">
    <property type="entry name" value="TYROSINE-PROTEIN KINASE"/>
    <property type="match status" value="1"/>
</dbReference>
<dbReference type="InterPro" id="IPR005702">
    <property type="entry name" value="Wzc-like_C"/>
</dbReference>
<dbReference type="PANTHER" id="PTHR32309:SF13">
    <property type="entry name" value="FERRIC ENTEROBACTIN TRANSPORT PROTEIN FEPE"/>
    <property type="match status" value="1"/>
</dbReference>
<dbReference type="GO" id="GO:0005524">
    <property type="term" value="F:ATP binding"/>
    <property type="evidence" value="ECO:0007669"/>
    <property type="project" value="UniProtKB-KW"/>
</dbReference>
<keyword evidence="11" id="KW-1185">Reference proteome</keyword>
<dbReference type="EMBL" id="JAELUP010000062">
    <property type="protein sequence ID" value="MBJ6361981.1"/>
    <property type="molecule type" value="Genomic_DNA"/>
</dbReference>
<comment type="catalytic activity">
    <reaction evidence="8">
        <text>L-tyrosyl-[protein] + ATP = O-phospho-L-tyrosyl-[protein] + ADP + H(+)</text>
        <dbReference type="Rhea" id="RHEA:10596"/>
        <dbReference type="Rhea" id="RHEA-COMP:10136"/>
        <dbReference type="Rhea" id="RHEA-COMP:20101"/>
        <dbReference type="ChEBI" id="CHEBI:15378"/>
        <dbReference type="ChEBI" id="CHEBI:30616"/>
        <dbReference type="ChEBI" id="CHEBI:46858"/>
        <dbReference type="ChEBI" id="CHEBI:61978"/>
        <dbReference type="ChEBI" id="CHEBI:456216"/>
        <dbReference type="EC" id="2.7.10.2"/>
    </reaction>
</comment>
<evidence type="ECO:0000259" key="9">
    <source>
        <dbReference type="Pfam" id="PF13614"/>
    </source>
</evidence>
<evidence type="ECO:0000256" key="5">
    <source>
        <dbReference type="ARBA" id="ARBA00022777"/>
    </source>
</evidence>
<dbReference type="InterPro" id="IPR025669">
    <property type="entry name" value="AAA_dom"/>
</dbReference>
<dbReference type="EC" id="2.7.10.2" evidence="2"/>
<dbReference type="FunFam" id="3.40.50.300:FF:000527">
    <property type="entry name" value="Tyrosine-protein kinase etk"/>
    <property type="match status" value="1"/>
</dbReference>
<dbReference type="Proteomes" id="UP000640274">
    <property type="component" value="Unassembled WGS sequence"/>
</dbReference>
<sequence length="233" mass="25789">MESKSKNGRNLITITNPRSPISESYRTLRTNIDFSSIDEQVQIIMVTSAGPGEGKSTTISNLAVTYAQTERRVVLIDADMRRPTAHHTFQMSNRHGLSSILAQQATYHEIIQDTDIPNLQVLTSGPIPPNPAEMMASRRMSVLLNELRQNYDIILIDTPPLLAVTDPQIIASKSDGVIIVVDYGSVKKDAAMKAKANLENVNARILGVVMNNVKRKSGESGYYYYYYGQGDQA</sequence>
<dbReference type="Gene3D" id="3.40.50.300">
    <property type="entry name" value="P-loop containing nucleotide triphosphate hydrolases"/>
    <property type="match status" value="1"/>
</dbReference>
<evidence type="ECO:0000256" key="8">
    <source>
        <dbReference type="ARBA" id="ARBA00051245"/>
    </source>
</evidence>
<organism evidence="10 11">
    <name type="scientific">Paenibacillus roseus</name>
    <dbReference type="NCBI Taxonomy" id="2798579"/>
    <lineage>
        <taxon>Bacteria</taxon>
        <taxon>Bacillati</taxon>
        <taxon>Bacillota</taxon>
        <taxon>Bacilli</taxon>
        <taxon>Bacillales</taxon>
        <taxon>Paenibacillaceae</taxon>
        <taxon>Paenibacillus</taxon>
    </lineage>
</organism>
<keyword evidence="6" id="KW-0067">ATP-binding</keyword>
<dbReference type="CDD" id="cd05387">
    <property type="entry name" value="BY-kinase"/>
    <property type="match status" value="1"/>
</dbReference>
<dbReference type="SUPFAM" id="SSF52540">
    <property type="entry name" value="P-loop containing nucleoside triphosphate hydrolases"/>
    <property type="match status" value="1"/>
</dbReference>
<feature type="domain" description="AAA" evidence="9">
    <location>
        <begin position="42"/>
        <end position="184"/>
    </location>
</feature>
<dbReference type="InterPro" id="IPR027417">
    <property type="entry name" value="P-loop_NTPase"/>
</dbReference>
<comment type="caution">
    <text evidence="10">The sequence shown here is derived from an EMBL/GenBank/DDBJ whole genome shotgun (WGS) entry which is preliminary data.</text>
</comment>
<evidence type="ECO:0000256" key="2">
    <source>
        <dbReference type="ARBA" id="ARBA00011903"/>
    </source>
</evidence>
<protein>
    <recommendedName>
        <fullName evidence="2">non-specific protein-tyrosine kinase</fullName>
        <ecNumber evidence="2">2.7.10.2</ecNumber>
    </recommendedName>
</protein>
<dbReference type="InterPro" id="IPR050445">
    <property type="entry name" value="Bact_polysacc_biosynth/exp"/>
</dbReference>
<reference evidence="10" key="1">
    <citation type="submission" date="2020-12" db="EMBL/GenBank/DDBJ databases">
        <authorList>
            <person name="Huq M.A."/>
        </authorList>
    </citation>
    <scope>NUCLEOTIDE SEQUENCE</scope>
    <source>
        <strain evidence="10">MAHUQ-46</strain>
    </source>
</reference>
<dbReference type="NCBIfam" id="TIGR01007">
    <property type="entry name" value="eps_fam"/>
    <property type="match status" value="1"/>
</dbReference>
<evidence type="ECO:0000256" key="1">
    <source>
        <dbReference type="ARBA" id="ARBA00007316"/>
    </source>
</evidence>
<keyword evidence="4" id="KW-0547">Nucleotide-binding</keyword>
<evidence type="ECO:0000313" key="10">
    <source>
        <dbReference type="EMBL" id="MBJ6361981.1"/>
    </source>
</evidence>
<evidence type="ECO:0000256" key="3">
    <source>
        <dbReference type="ARBA" id="ARBA00022679"/>
    </source>
</evidence>
<dbReference type="Pfam" id="PF13614">
    <property type="entry name" value="AAA_31"/>
    <property type="match status" value="1"/>
</dbReference>
<evidence type="ECO:0000256" key="4">
    <source>
        <dbReference type="ARBA" id="ARBA00022741"/>
    </source>
</evidence>
<keyword evidence="3" id="KW-0808">Transferase</keyword>
<comment type="similarity">
    <text evidence="1">Belongs to the CpsD/CapB family.</text>
</comment>
<gene>
    <name evidence="10" type="ORF">JFN88_11965</name>
</gene>
<evidence type="ECO:0000256" key="6">
    <source>
        <dbReference type="ARBA" id="ARBA00022840"/>
    </source>
</evidence>
<accession>A0A934IZA1</accession>
<dbReference type="GO" id="GO:0042802">
    <property type="term" value="F:identical protein binding"/>
    <property type="evidence" value="ECO:0007669"/>
    <property type="project" value="UniProtKB-ARBA"/>
</dbReference>
<dbReference type="GO" id="GO:0005886">
    <property type="term" value="C:plasma membrane"/>
    <property type="evidence" value="ECO:0007669"/>
    <property type="project" value="TreeGrafter"/>
</dbReference>
<dbReference type="AlphaFoldDB" id="A0A934IZA1"/>
<keyword evidence="5 10" id="KW-0418">Kinase</keyword>
<evidence type="ECO:0000256" key="7">
    <source>
        <dbReference type="ARBA" id="ARBA00023137"/>
    </source>
</evidence>
<proteinExistence type="inferred from homology"/>
<name>A0A934IZA1_9BACL</name>
<keyword evidence="7" id="KW-0829">Tyrosine-protein kinase</keyword>